<dbReference type="Proteomes" id="UP001153332">
    <property type="component" value="Unassembled WGS sequence"/>
</dbReference>
<name>A0ACC2JN81_9PEZI</name>
<accession>A0ACC2JN81</accession>
<evidence type="ECO:0000313" key="2">
    <source>
        <dbReference type="Proteomes" id="UP001153332"/>
    </source>
</evidence>
<dbReference type="EMBL" id="JAPUUL010000984">
    <property type="protein sequence ID" value="KAJ8128713.1"/>
    <property type="molecule type" value="Genomic_DNA"/>
</dbReference>
<organism evidence="1 2">
    <name type="scientific">Lasiodiplodia mahajangana</name>
    <dbReference type="NCBI Taxonomy" id="1108764"/>
    <lineage>
        <taxon>Eukaryota</taxon>
        <taxon>Fungi</taxon>
        <taxon>Dikarya</taxon>
        <taxon>Ascomycota</taxon>
        <taxon>Pezizomycotina</taxon>
        <taxon>Dothideomycetes</taxon>
        <taxon>Dothideomycetes incertae sedis</taxon>
        <taxon>Botryosphaeriales</taxon>
        <taxon>Botryosphaeriaceae</taxon>
        <taxon>Lasiodiplodia</taxon>
    </lineage>
</organism>
<proteinExistence type="predicted"/>
<comment type="caution">
    <text evidence="1">The sequence shown here is derived from an EMBL/GenBank/DDBJ whole genome shotgun (WGS) entry which is preliminary data.</text>
</comment>
<protein>
    <submittedName>
        <fullName evidence="1">Uncharacterized protein</fullName>
    </submittedName>
</protein>
<evidence type="ECO:0000313" key="1">
    <source>
        <dbReference type="EMBL" id="KAJ8128713.1"/>
    </source>
</evidence>
<gene>
    <name evidence="1" type="ORF">O1611_g4924</name>
</gene>
<keyword evidence="2" id="KW-1185">Reference proteome</keyword>
<sequence>MWNKTSKYSDLLKNVRAVKLKSTLLLLVAKYKSQWEMENTSKRTGAVAESAKRKMPKMLRLESQLTDDDWATLTHIERILSVFEDVVRGLEGDGHIRKRRRGWTGSYGNIWDVIIGFETLLSMMEYYKTAAEDFPSPEQFRIGLNNAWQKLDEYYRKLDETPIYYVSVVLHPAYRWDYLEETWARHPNADQWLHKAKDYVRGVWLTGYSHLPVSDNAAAESEPPAKRRCFRNPFDKAQRTRSAISDQATLSGSATPLEPEVDEYSAWLEDTSKDDNNVVDPIK</sequence>
<reference evidence="1" key="1">
    <citation type="submission" date="2022-12" db="EMBL/GenBank/DDBJ databases">
        <title>Genome Sequence of Lasiodiplodia mahajangana.</title>
        <authorList>
            <person name="Buettner E."/>
        </authorList>
    </citation>
    <scope>NUCLEOTIDE SEQUENCE</scope>
    <source>
        <strain evidence="1">VT137</strain>
    </source>
</reference>